<gene>
    <name evidence="5" type="ORF">Selli1_05610</name>
    <name evidence="6" type="ORF">Selli2_34040</name>
</gene>
<keyword evidence="3" id="KW-0812">Transmembrane</keyword>
<reference evidence="6" key="4">
    <citation type="submission" date="2022-11" db="EMBL/GenBank/DDBJ databases">
        <title>Draft genome sequence of Sellimonas catena strain 18CBH55.</title>
        <authorList>
            <person name="Atsushi H."/>
            <person name="Moriya O."/>
            <person name="Mitsuo S."/>
        </authorList>
    </citation>
    <scope>NUCLEOTIDE SEQUENCE</scope>
    <source>
        <strain evidence="6">18CBH55</strain>
    </source>
</reference>
<evidence type="ECO:0000256" key="3">
    <source>
        <dbReference type="SAM" id="Phobius"/>
    </source>
</evidence>
<dbReference type="Gene3D" id="1.10.357.10">
    <property type="entry name" value="Tetracycline Repressor, domain 2"/>
    <property type="match status" value="1"/>
</dbReference>
<dbReference type="SUPFAM" id="SSF46689">
    <property type="entry name" value="Homeodomain-like"/>
    <property type="match status" value="1"/>
</dbReference>
<feature type="DNA-binding region" description="H-T-H motif" evidence="2">
    <location>
        <begin position="28"/>
        <end position="47"/>
    </location>
</feature>
<reference evidence="6" key="3">
    <citation type="submission" date="2022-11" db="EMBL/GenBank/DDBJ databases">
        <title>Draft genome sequence of Sellimonas catena strain 18CBH55.</title>
        <authorList>
            <person name="Hisatomi A."/>
            <person name="Ohkuma M."/>
            <person name="Sakamoto M."/>
        </authorList>
    </citation>
    <scope>NUCLEOTIDE SEQUENCE</scope>
    <source>
        <strain evidence="6">18CBH55</strain>
    </source>
</reference>
<dbReference type="Proteomes" id="UP001145145">
    <property type="component" value="Unassembled WGS sequence"/>
</dbReference>
<evidence type="ECO:0000313" key="5">
    <source>
        <dbReference type="EMBL" id="GLG03387.1"/>
    </source>
</evidence>
<evidence type="ECO:0000256" key="2">
    <source>
        <dbReference type="PROSITE-ProRule" id="PRU00335"/>
    </source>
</evidence>
<comment type="caution">
    <text evidence="5">The sequence shown here is derived from an EMBL/GenBank/DDBJ whole genome shotgun (WGS) entry which is preliminary data.</text>
</comment>
<dbReference type="InterPro" id="IPR001647">
    <property type="entry name" value="HTH_TetR"/>
</dbReference>
<keyword evidence="3" id="KW-1133">Transmembrane helix</keyword>
<dbReference type="InterPro" id="IPR009057">
    <property type="entry name" value="Homeodomain-like_sf"/>
</dbReference>
<dbReference type="EMBL" id="BSBO01000004">
    <property type="protein sequence ID" value="GLG03387.1"/>
    <property type="molecule type" value="Genomic_DNA"/>
</dbReference>
<evidence type="ECO:0000259" key="4">
    <source>
        <dbReference type="PROSITE" id="PS50977"/>
    </source>
</evidence>
<keyword evidence="7" id="KW-1185">Reference proteome</keyword>
<sequence>MPKQRITKEMVVEAAFEIARNDGMEQVLVKNIAEKIGCSVQPIYSYCRNMDGLKADVTGRALEFVREFAAAHIDPSDLFASTGRAYVQLAKEEPNIFKLFILHRREGVSSLDELYQKETDPQTSGFIADGLKISREEAKKLHLHMLIYTIGIGTIFCMTTPGISTEEIFEQQEKAYQIFLKETLENKRNGNQQG</sequence>
<dbReference type="RefSeq" id="WP_281845934.1">
    <property type="nucleotide sequence ID" value="NZ_BSBO01000004.1"/>
</dbReference>
<feature type="transmembrane region" description="Helical" evidence="3">
    <location>
        <begin position="141"/>
        <end position="163"/>
    </location>
</feature>
<feature type="domain" description="HTH tetR-type" evidence="4">
    <location>
        <begin position="5"/>
        <end position="65"/>
    </location>
</feature>
<dbReference type="GO" id="GO:0003677">
    <property type="term" value="F:DNA binding"/>
    <property type="evidence" value="ECO:0007669"/>
    <property type="project" value="UniProtKB-UniRule"/>
</dbReference>
<evidence type="ECO:0000313" key="6">
    <source>
        <dbReference type="EMBL" id="GLG91977.1"/>
    </source>
</evidence>
<proteinExistence type="predicted"/>
<dbReference type="AlphaFoldDB" id="A0A9W6C4F6"/>
<dbReference type="Proteomes" id="UP001145094">
    <property type="component" value="Unassembled WGS sequence"/>
</dbReference>
<organism evidence="5 7">
    <name type="scientific">Sellimonas catena</name>
    <dbReference type="NCBI Taxonomy" id="2994035"/>
    <lineage>
        <taxon>Bacteria</taxon>
        <taxon>Bacillati</taxon>
        <taxon>Bacillota</taxon>
        <taxon>Clostridia</taxon>
        <taxon>Lachnospirales</taxon>
        <taxon>Lachnospiraceae</taxon>
        <taxon>Sellimonas</taxon>
    </lineage>
</organism>
<keyword evidence="3" id="KW-0472">Membrane</keyword>
<accession>A0A9W6C4F6</accession>
<protein>
    <submittedName>
        <fullName evidence="5">Transcriptional regulator</fullName>
    </submittedName>
</protein>
<keyword evidence="1 2" id="KW-0238">DNA-binding</keyword>
<name>A0A9W6C4F6_9FIRM</name>
<dbReference type="EMBL" id="BSCH01000031">
    <property type="protein sequence ID" value="GLG91977.1"/>
    <property type="molecule type" value="Genomic_DNA"/>
</dbReference>
<reference evidence="5" key="2">
    <citation type="submission" date="2022-11" db="EMBL/GenBank/DDBJ databases">
        <title>Draft genome sequence of Sellimonas catena strain 12EGH17.</title>
        <authorList>
            <person name="Hisatomi A."/>
            <person name="Ohkuma M."/>
            <person name="Sakamoto M."/>
        </authorList>
    </citation>
    <scope>NUCLEOTIDE SEQUENCE</scope>
    <source>
        <strain evidence="5">12EGH17</strain>
    </source>
</reference>
<reference evidence="5 7" key="5">
    <citation type="journal article" date="2023" name="Int. J. Syst. Evol. Microbiol.">
        <title>Sellimonas catena sp. nov., isolated from human faeces.</title>
        <authorList>
            <person name="Hisatomi A."/>
            <person name="Ohkuma M."/>
            <person name="Sakamoto M."/>
        </authorList>
    </citation>
    <scope>NUCLEOTIDE SEQUENCE [LARGE SCALE GENOMIC DNA]</scope>
    <source>
        <strain evidence="5 7">12EGH17</strain>
        <strain evidence="6">18CBH55</strain>
    </source>
</reference>
<reference evidence="5" key="1">
    <citation type="submission" date="2022-11" db="EMBL/GenBank/DDBJ databases">
        <title>Draft genome sequence of Sellimonas catena strain 12EGH17.</title>
        <authorList>
            <person name="Atsushi H."/>
            <person name="Moriya O."/>
            <person name="Mitsuo S."/>
        </authorList>
    </citation>
    <scope>NUCLEOTIDE SEQUENCE</scope>
    <source>
        <strain evidence="5">12EGH17</strain>
    </source>
</reference>
<dbReference type="PROSITE" id="PS50977">
    <property type="entry name" value="HTH_TETR_2"/>
    <property type="match status" value="1"/>
</dbReference>
<evidence type="ECO:0000313" key="7">
    <source>
        <dbReference type="Proteomes" id="UP001145145"/>
    </source>
</evidence>
<evidence type="ECO:0000256" key="1">
    <source>
        <dbReference type="ARBA" id="ARBA00023125"/>
    </source>
</evidence>